<accession>A0A8S8XDC7</accession>
<keyword evidence="17" id="KW-1185">Reference proteome</keyword>
<dbReference type="InterPro" id="IPR054696">
    <property type="entry name" value="GTP-eEF1A_C"/>
</dbReference>
<dbReference type="GO" id="GO:0070814">
    <property type="term" value="P:hydrogen sulfide biosynthetic process"/>
    <property type="evidence" value="ECO:0007669"/>
    <property type="project" value="UniProtKB-UniRule"/>
</dbReference>
<dbReference type="InterPro" id="IPR031157">
    <property type="entry name" value="G_TR_CS"/>
</dbReference>
<organism evidence="16 17">
    <name type="scientific">Roseiterribacter gracilis</name>
    <dbReference type="NCBI Taxonomy" id="2812848"/>
    <lineage>
        <taxon>Bacteria</taxon>
        <taxon>Pseudomonadati</taxon>
        <taxon>Pseudomonadota</taxon>
        <taxon>Alphaproteobacteria</taxon>
        <taxon>Rhodospirillales</taxon>
        <taxon>Roseiterribacteraceae</taxon>
        <taxon>Roseiterribacter</taxon>
    </lineage>
</organism>
<evidence type="ECO:0000313" key="16">
    <source>
        <dbReference type="EMBL" id="GIL39749.1"/>
    </source>
</evidence>
<dbReference type="GO" id="GO:0005524">
    <property type="term" value="F:ATP binding"/>
    <property type="evidence" value="ECO:0007669"/>
    <property type="project" value="UniProtKB-UniRule"/>
</dbReference>
<evidence type="ECO:0000256" key="3">
    <source>
        <dbReference type="ARBA" id="ARBA00005438"/>
    </source>
</evidence>
<feature type="binding site" evidence="13">
    <location>
        <begin position="453"/>
        <end position="460"/>
    </location>
    <ligand>
        <name>ATP</name>
        <dbReference type="ChEBI" id="CHEBI:30616"/>
    </ligand>
</feature>
<evidence type="ECO:0000256" key="14">
    <source>
        <dbReference type="SAM" id="MobiDB-lite"/>
    </source>
</evidence>
<evidence type="ECO:0000259" key="15">
    <source>
        <dbReference type="PROSITE" id="PS51722"/>
    </source>
</evidence>
<evidence type="ECO:0000256" key="2">
    <source>
        <dbReference type="ARBA" id="ARBA00002357"/>
    </source>
</evidence>
<comment type="function">
    <text evidence="11">Proposed to provide activated sulfate for transfer to Nod factor. ATP sulfurylase may be the GTPase, regulating ATP sulfurylase activity.</text>
</comment>
<dbReference type="PANTHER" id="PTHR23115">
    <property type="entry name" value="TRANSLATION FACTOR"/>
    <property type="match status" value="1"/>
</dbReference>
<evidence type="ECO:0000256" key="5">
    <source>
        <dbReference type="ARBA" id="ARBA00011760"/>
    </source>
</evidence>
<dbReference type="Pfam" id="PF00009">
    <property type="entry name" value="GTP_EFTU"/>
    <property type="match status" value="1"/>
</dbReference>
<evidence type="ECO:0000256" key="11">
    <source>
        <dbReference type="ARBA" id="ARBA00024872"/>
    </source>
</evidence>
<keyword evidence="6 13" id="KW-0808">Transferase</keyword>
<keyword evidence="10" id="KW-0511">Multifunctional enzyme</keyword>
<evidence type="ECO:0000256" key="1">
    <source>
        <dbReference type="ARBA" id="ARBA00001823"/>
    </source>
</evidence>
<keyword evidence="13" id="KW-0597">Phosphoprotein</keyword>
<evidence type="ECO:0000256" key="13">
    <source>
        <dbReference type="HAMAP-Rule" id="MF_00065"/>
    </source>
</evidence>
<dbReference type="GO" id="GO:0004020">
    <property type="term" value="F:adenylylsulfate kinase activity"/>
    <property type="evidence" value="ECO:0007669"/>
    <property type="project" value="UniProtKB-UniRule"/>
</dbReference>
<dbReference type="InterPro" id="IPR009000">
    <property type="entry name" value="Transl_B-barrel_sf"/>
</dbReference>
<name>A0A8S8XDC7_9PROT</name>
<dbReference type="Gene3D" id="2.40.30.10">
    <property type="entry name" value="Translation factors"/>
    <property type="match status" value="2"/>
</dbReference>
<evidence type="ECO:0000313" key="17">
    <source>
        <dbReference type="Proteomes" id="UP000681075"/>
    </source>
</evidence>
<dbReference type="AlphaFoldDB" id="A0A8S8XDC7"/>
<feature type="region of interest" description="Disordered" evidence="14">
    <location>
        <begin position="419"/>
        <end position="441"/>
    </location>
</feature>
<feature type="active site" description="Phosphoserine intermediate" evidence="13">
    <location>
        <position position="527"/>
    </location>
</feature>
<dbReference type="GO" id="GO:0000103">
    <property type="term" value="P:sulfate assimilation"/>
    <property type="evidence" value="ECO:0007669"/>
    <property type="project" value="UniProtKB-UniRule"/>
</dbReference>
<dbReference type="PRINTS" id="PR00315">
    <property type="entry name" value="ELONGATNFCT"/>
</dbReference>
<dbReference type="Pfam" id="PF22594">
    <property type="entry name" value="GTP-eEF1A_C"/>
    <property type="match status" value="1"/>
</dbReference>
<evidence type="ECO:0000256" key="10">
    <source>
        <dbReference type="ARBA" id="ARBA00023268"/>
    </source>
</evidence>
<dbReference type="InterPro" id="IPR002891">
    <property type="entry name" value="APS"/>
</dbReference>
<comment type="catalytic activity">
    <reaction evidence="1 13">
        <text>adenosine 5'-phosphosulfate + ATP = 3'-phosphoadenylyl sulfate + ADP + H(+)</text>
        <dbReference type="Rhea" id="RHEA:24152"/>
        <dbReference type="ChEBI" id="CHEBI:15378"/>
        <dbReference type="ChEBI" id="CHEBI:30616"/>
        <dbReference type="ChEBI" id="CHEBI:58243"/>
        <dbReference type="ChEBI" id="CHEBI:58339"/>
        <dbReference type="ChEBI" id="CHEBI:456216"/>
        <dbReference type="EC" id="2.7.1.25"/>
    </reaction>
</comment>
<comment type="catalytic activity">
    <reaction evidence="12">
        <text>sulfate + ATP + H(+) = adenosine 5'-phosphosulfate + diphosphate</text>
        <dbReference type="Rhea" id="RHEA:18133"/>
        <dbReference type="ChEBI" id="CHEBI:15378"/>
        <dbReference type="ChEBI" id="CHEBI:16189"/>
        <dbReference type="ChEBI" id="CHEBI:30616"/>
        <dbReference type="ChEBI" id="CHEBI:33019"/>
        <dbReference type="ChEBI" id="CHEBI:58243"/>
        <dbReference type="EC" id="2.7.7.4"/>
    </reaction>
</comment>
<feature type="domain" description="Tr-type G" evidence="15">
    <location>
        <begin position="5"/>
        <end position="215"/>
    </location>
</feature>
<evidence type="ECO:0000256" key="7">
    <source>
        <dbReference type="ARBA" id="ARBA00022741"/>
    </source>
</evidence>
<dbReference type="CDD" id="cd02027">
    <property type="entry name" value="APSK"/>
    <property type="match status" value="1"/>
</dbReference>
<dbReference type="InterPro" id="IPR000795">
    <property type="entry name" value="T_Tr_GTP-bd_dom"/>
</dbReference>
<comment type="similarity">
    <text evidence="13">Belongs to the APS kinase family.</text>
</comment>
<keyword evidence="9" id="KW-0342">GTP-binding</keyword>
<evidence type="ECO:0000256" key="4">
    <source>
        <dbReference type="ARBA" id="ARBA00007237"/>
    </source>
</evidence>
<dbReference type="InterPro" id="IPR050100">
    <property type="entry name" value="TRAFAC_GTPase_members"/>
</dbReference>
<dbReference type="GO" id="GO:0003924">
    <property type="term" value="F:GTPase activity"/>
    <property type="evidence" value="ECO:0007669"/>
    <property type="project" value="InterPro"/>
</dbReference>
<evidence type="ECO:0000256" key="9">
    <source>
        <dbReference type="ARBA" id="ARBA00023134"/>
    </source>
</evidence>
<dbReference type="EC" id="2.7.1.25" evidence="13"/>
<sequence>MSGDERALRIVVVGHVDHGKSTLIGRLLHDADALPDGRVAQVQQSSDARGVGFEWSFVIDALQAERDQGITIETSRLSFATERRRIEIIDAPGHGEFLRNMVTGAASADAAIAVIDVREGAVAQARRHLFLLSLLGVRKVVVAINKMDTVGWDRAAFDRVANETRDYLAELALKPVAIVPISARGGENVWNGSDAAAWHDSSLRDALDALEPTPAAENRALRLAVQDVYRDGERRIIAGRVESGRVRVGDEIAFLPGGQRARVATIEGWNEPVARIAAAAGQTVALTLDQKLFVARGHLAVAAGAAPDAVRRIRVRAFWLSPKPLLQGAELRLRIATADHRVTVVQIERAIDVETLAPVEADTIVSGQIADLVLESNEPMLVDIAADIAPTGRGVLVDGHDVSGGCLVLDKLTTRARRAAARRNDLRPPPERVTQARRAEKSGHTGGVLWLTGLSGSGKSTLSLALEEQLFEQGWRTVVLDGDRVRGGLSSDLGFAPEDRTENVRRVAETAKLLSDSGLLVIVALISPERSQRADARRIIGDAAFREIYIEADIATCAARDPKGLYARAKARKLTGFTGVDSAYEPPLAPELVVDTASLDSTASLARLADYTDSQFSCRSGTVRALEG</sequence>
<dbReference type="NCBIfam" id="NF003013">
    <property type="entry name" value="PRK03846.1"/>
    <property type="match status" value="1"/>
</dbReference>
<dbReference type="PROSITE" id="PS00301">
    <property type="entry name" value="G_TR_1"/>
    <property type="match status" value="1"/>
</dbReference>
<comment type="subunit">
    <text evidence="5">Sulfate-activating enzymes, NodP and NodQ, may be physically associated.</text>
</comment>
<reference evidence="16" key="1">
    <citation type="submission" date="2021-02" db="EMBL/GenBank/DDBJ databases">
        <title>Genome sequence of Rhodospirillales sp. strain TMPK1 isolated from soil.</title>
        <authorList>
            <person name="Nakai R."/>
            <person name="Kusada H."/>
            <person name="Tamaki H."/>
        </authorList>
    </citation>
    <scope>NUCLEOTIDE SEQUENCE</scope>
    <source>
        <strain evidence="16">TMPK1</strain>
    </source>
</reference>
<dbReference type="InterPro" id="IPR027417">
    <property type="entry name" value="P-loop_NTPase"/>
</dbReference>
<evidence type="ECO:0000256" key="12">
    <source>
        <dbReference type="ARBA" id="ARBA00049370"/>
    </source>
</evidence>
<dbReference type="InterPro" id="IPR059117">
    <property type="entry name" value="APS_kinase_dom"/>
</dbReference>
<dbReference type="SUPFAM" id="SSF52540">
    <property type="entry name" value="P-loop containing nucleoside triphosphate hydrolases"/>
    <property type="match status" value="2"/>
</dbReference>
<protein>
    <recommendedName>
        <fullName evidence="13">Adenylyl-sulfate kinase</fullName>
        <ecNumber evidence="13">2.7.1.25</ecNumber>
    </recommendedName>
    <alternativeName>
        <fullName evidence="13">APS kinase</fullName>
    </alternativeName>
    <alternativeName>
        <fullName evidence="13">ATP adenosine-5'-phosphosulfate 3'-phosphotransferase</fullName>
    </alternativeName>
    <alternativeName>
        <fullName evidence="13">Adenosine-5'-phosphosulfate kinase</fullName>
    </alternativeName>
</protein>
<dbReference type="PROSITE" id="PS51722">
    <property type="entry name" value="G_TR_2"/>
    <property type="match status" value="1"/>
</dbReference>
<dbReference type="Pfam" id="PF01583">
    <property type="entry name" value="APS_kinase"/>
    <property type="match status" value="1"/>
</dbReference>
<comment type="similarity">
    <text evidence="3">In the C-terminal section; belongs to the APS kinase family.</text>
</comment>
<evidence type="ECO:0000256" key="6">
    <source>
        <dbReference type="ARBA" id="ARBA00022679"/>
    </source>
</evidence>
<dbReference type="EMBL" id="BOPV01000001">
    <property type="protein sequence ID" value="GIL39749.1"/>
    <property type="molecule type" value="Genomic_DNA"/>
</dbReference>
<comment type="pathway">
    <text evidence="13">Sulfur metabolism; hydrogen sulfide biosynthesis; sulfite from sulfate: step 2/3.</text>
</comment>
<dbReference type="GO" id="GO:0005525">
    <property type="term" value="F:GTP binding"/>
    <property type="evidence" value="ECO:0007669"/>
    <property type="project" value="UniProtKB-KW"/>
</dbReference>
<comment type="similarity">
    <text evidence="4">In the N-terminal section; belongs to the TRAFAC class translation factor GTPase superfamily. Classic translation factor GTPase family. CysN/NodQ subfamily.</text>
</comment>
<comment type="caution">
    <text evidence="16">The sequence shown here is derived from an EMBL/GenBank/DDBJ whole genome shotgun (WGS) entry which is preliminary data.</text>
</comment>
<dbReference type="HAMAP" id="MF_00065">
    <property type="entry name" value="Adenylyl_sulf_kinase"/>
    <property type="match status" value="1"/>
</dbReference>
<dbReference type="RefSeq" id="WP_420242865.1">
    <property type="nucleotide sequence ID" value="NZ_BOPV01000001.1"/>
</dbReference>
<proteinExistence type="inferred from homology"/>
<gene>
    <name evidence="16" type="primary">nodQ</name>
    <name evidence="13" type="synonym">cysC</name>
    <name evidence="16" type="ORF">TMPK1_19860</name>
</gene>
<dbReference type="NCBIfam" id="TIGR00455">
    <property type="entry name" value="apsK"/>
    <property type="match status" value="1"/>
</dbReference>
<dbReference type="Gene3D" id="3.40.50.300">
    <property type="entry name" value="P-loop containing nucleotide triphosphate hydrolases"/>
    <property type="match status" value="2"/>
</dbReference>
<dbReference type="GO" id="GO:0004781">
    <property type="term" value="F:sulfate adenylyltransferase (ATP) activity"/>
    <property type="evidence" value="ECO:0007669"/>
    <property type="project" value="UniProtKB-EC"/>
</dbReference>
<dbReference type="SUPFAM" id="SSF50447">
    <property type="entry name" value="Translation proteins"/>
    <property type="match status" value="1"/>
</dbReference>
<comment type="function">
    <text evidence="2">APS kinase catalyzes the synthesis of activated sulfate.</text>
</comment>
<dbReference type="Proteomes" id="UP000681075">
    <property type="component" value="Unassembled WGS sequence"/>
</dbReference>
<keyword evidence="8 13" id="KW-0067">ATP-binding</keyword>
<evidence type="ECO:0000256" key="8">
    <source>
        <dbReference type="ARBA" id="ARBA00022840"/>
    </source>
</evidence>
<dbReference type="InterPro" id="IPR009001">
    <property type="entry name" value="Transl_elong_EF1A/Init_IF2_C"/>
</dbReference>
<keyword evidence="13 16" id="KW-0418">Kinase</keyword>
<keyword evidence="7 13" id="KW-0547">Nucleotide-binding</keyword>
<dbReference type="SUPFAM" id="SSF50465">
    <property type="entry name" value="EF-Tu/eEF-1alpha/eIF2-gamma C-terminal domain"/>
    <property type="match status" value="1"/>
</dbReference>
<comment type="function">
    <text evidence="13">Catalyzes the synthesis of activated sulfate.</text>
</comment>